<proteinExistence type="predicted"/>
<dbReference type="Proteomes" id="UP000738126">
    <property type="component" value="Unassembled WGS sequence"/>
</dbReference>
<dbReference type="RefSeq" id="WP_200259615.1">
    <property type="nucleotide sequence ID" value="NZ_NRSH01000096.1"/>
</dbReference>
<evidence type="ECO:0000313" key="1">
    <source>
        <dbReference type="EMBL" id="MBK1727077.1"/>
    </source>
</evidence>
<reference evidence="1 2" key="1">
    <citation type="journal article" date="2020" name="Microorganisms">
        <title>Osmotic Adaptation and Compatible Solute Biosynthesis of Phototrophic Bacteria as Revealed from Genome Analyses.</title>
        <authorList>
            <person name="Imhoff J.F."/>
            <person name="Rahn T."/>
            <person name="Kunzel S."/>
            <person name="Keller A."/>
            <person name="Neulinger S.C."/>
        </authorList>
    </citation>
    <scope>NUCLEOTIDE SEQUENCE [LARGE SCALE GENOMIC DNA]</scope>
    <source>
        <strain evidence="1 2">DSM 15116</strain>
    </source>
</reference>
<accession>A0ABS1E7C9</accession>
<keyword evidence="2" id="KW-1185">Reference proteome</keyword>
<protein>
    <submittedName>
        <fullName evidence="1">CopG family transcriptional regulator</fullName>
    </submittedName>
</protein>
<dbReference type="EMBL" id="NRSH01000096">
    <property type="protein sequence ID" value="MBK1727077.1"/>
    <property type="molecule type" value="Genomic_DNA"/>
</dbReference>
<evidence type="ECO:0000313" key="2">
    <source>
        <dbReference type="Proteomes" id="UP000738126"/>
    </source>
</evidence>
<sequence>MGEVTIYLDDEHERRLKRAAQSAGLPVSRWVAYVIEEHTCTQWPESIQAMAGTWKDFPTAEELRQGSAADSARESL</sequence>
<gene>
    <name evidence="1" type="ORF">CKO13_08590</name>
</gene>
<name>A0ABS1E7C9_9GAMM</name>
<organism evidence="1 2">
    <name type="scientific">Halorhodospira neutriphila</name>
    <dbReference type="NCBI Taxonomy" id="168379"/>
    <lineage>
        <taxon>Bacteria</taxon>
        <taxon>Pseudomonadati</taxon>
        <taxon>Pseudomonadota</taxon>
        <taxon>Gammaproteobacteria</taxon>
        <taxon>Chromatiales</taxon>
        <taxon>Ectothiorhodospiraceae</taxon>
        <taxon>Halorhodospira</taxon>
    </lineage>
</organism>
<comment type="caution">
    <text evidence="1">The sequence shown here is derived from an EMBL/GenBank/DDBJ whole genome shotgun (WGS) entry which is preliminary data.</text>
</comment>